<reference evidence="1 2" key="1">
    <citation type="submission" date="2023-07" db="EMBL/GenBank/DDBJ databases">
        <title>Genomic Encyclopedia of Type Strains, Phase IV (KMG-IV): sequencing the most valuable type-strain genomes for metagenomic binning, comparative biology and taxonomic classification.</title>
        <authorList>
            <person name="Goeker M."/>
        </authorList>
    </citation>
    <scope>NUCLEOTIDE SEQUENCE [LARGE SCALE GENOMIC DNA]</scope>
    <source>
        <strain evidence="1 2">DSM 1111</strain>
    </source>
</reference>
<comment type="caution">
    <text evidence="1">The sequence shown here is derived from an EMBL/GenBank/DDBJ whole genome shotgun (WGS) entry which is preliminary data.</text>
</comment>
<protein>
    <submittedName>
        <fullName evidence="1">Uncharacterized protein</fullName>
    </submittedName>
</protein>
<organism evidence="1 2">
    <name type="scientific">Peteryoungia aggregata LMG 23059</name>
    <dbReference type="NCBI Taxonomy" id="1368425"/>
    <lineage>
        <taxon>Bacteria</taxon>
        <taxon>Pseudomonadati</taxon>
        <taxon>Pseudomonadota</taxon>
        <taxon>Alphaproteobacteria</taxon>
        <taxon>Hyphomicrobiales</taxon>
        <taxon>Rhizobiaceae</taxon>
        <taxon>Peteryoungia</taxon>
    </lineage>
</organism>
<gene>
    <name evidence="1" type="ORF">J2045_002604</name>
</gene>
<accession>A0ABU0G919</accession>
<keyword evidence="2" id="KW-1185">Reference proteome</keyword>
<evidence type="ECO:0000313" key="2">
    <source>
        <dbReference type="Proteomes" id="UP001238496"/>
    </source>
</evidence>
<name>A0ABU0G919_9HYPH</name>
<sequence>MPVRMSDDDNDSFVELADTVEANLAIIAPVVLRTDDDAIENPAGPIKAQAVFGDVRRILFVIPFEMNCSHECIYRQEPSRR</sequence>
<dbReference type="EMBL" id="JAUSUW010000006">
    <property type="protein sequence ID" value="MDQ0421568.1"/>
    <property type="molecule type" value="Genomic_DNA"/>
</dbReference>
<dbReference type="Proteomes" id="UP001238496">
    <property type="component" value="Unassembled WGS sequence"/>
</dbReference>
<proteinExistence type="predicted"/>
<evidence type="ECO:0000313" key="1">
    <source>
        <dbReference type="EMBL" id="MDQ0421568.1"/>
    </source>
</evidence>